<dbReference type="Proteomes" id="UP000763505">
    <property type="component" value="Unassembled WGS sequence"/>
</dbReference>
<gene>
    <name evidence="8" type="ORF">K8V35_06305</name>
    <name evidence="9" type="ORF">SAMN05192557_0632</name>
</gene>
<evidence type="ECO:0000256" key="4">
    <source>
        <dbReference type="ARBA" id="ARBA00022989"/>
    </source>
</evidence>
<evidence type="ECO:0000256" key="5">
    <source>
        <dbReference type="ARBA" id="ARBA00023136"/>
    </source>
</evidence>
<evidence type="ECO:0000259" key="7">
    <source>
        <dbReference type="Pfam" id="PF06271"/>
    </source>
</evidence>
<evidence type="ECO:0000313" key="10">
    <source>
        <dbReference type="Proteomes" id="UP000243605"/>
    </source>
</evidence>
<feature type="transmembrane region" description="Helical" evidence="6">
    <location>
        <begin position="66"/>
        <end position="83"/>
    </location>
</feature>
<feature type="transmembrane region" description="Helical" evidence="6">
    <location>
        <begin position="24"/>
        <end position="46"/>
    </location>
</feature>
<keyword evidence="2" id="KW-1003">Cell membrane</keyword>
<proteinExistence type="predicted"/>
<keyword evidence="3 6" id="KW-0812">Transmembrane</keyword>
<keyword evidence="5 6" id="KW-0472">Membrane</keyword>
<dbReference type="InterPro" id="IPR010432">
    <property type="entry name" value="RDD"/>
</dbReference>
<comment type="subcellular location">
    <subcellularLocation>
        <location evidence="1">Cell membrane</location>
        <topology evidence="1">Multi-pass membrane protein</topology>
    </subcellularLocation>
</comment>
<dbReference type="InterPro" id="IPR051791">
    <property type="entry name" value="Pra-immunoreactive"/>
</dbReference>
<dbReference type="EMBL" id="FOIT01000001">
    <property type="protein sequence ID" value="SEV87161.1"/>
    <property type="molecule type" value="Genomic_DNA"/>
</dbReference>
<evidence type="ECO:0000256" key="3">
    <source>
        <dbReference type="ARBA" id="ARBA00022692"/>
    </source>
</evidence>
<dbReference type="EMBL" id="DYYI01000071">
    <property type="protein sequence ID" value="HJE19946.1"/>
    <property type="molecule type" value="Genomic_DNA"/>
</dbReference>
<organism evidence="9 10">
    <name type="scientific">Aliicoccus persicus</name>
    <dbReference type="NCBI Taxonomy" id="930138"/>
    <lineage>
        <taxon>Bacteria</taxon>
        <taxon>Bacillati</taxon>
        <taxon>Bacillota</taxon>
        <taxon>Bacilli</taxon>
        <taxon>Bacillales</taxon>
        <taxon>Staphylococcaceae</taxon>
        <taxon>Aliicoccus</taxon>
    </lineage>
</organism>
<keyword evidence="10" id="KW-1185">Reference proteome</keyword>
<dbReference type="OrthoDB" id="9793824at2"/>
<evidence type="ECO:0000313" key="9">
    <source>
        <dbReference type="EMBL" id="SEV87161.1"/>
    </source>
</evidence>
<protein>
    <submittedName>
        <fullName evidence="8">RDD family protein</fullName>
    </submittedName>
</protein>
<reference evidence="9 10" key="1">
    <citation type="submission" date="2016-10" db="EMBL/GenBank/DDBJ databases">
        <authorList>
            <person name="Varghese N."/>
            <person name="Submissions S."/>
        </authorList>
    </citation>
    <scope>NUCLEOTIDE SEQUENCE [LARGE SCALE GENOMIC DNA]</scope>
    <source>
        <strain evidence="9 10">IBRC-M10081</strain>
    </source>
</reference>
<evidence type="ECO:0000256" key="2">
    <source>
        <dbReference type="ARBA" id="ARBA00022475"/>
    </source>
</evidence>
<evidence type="ECO:0000313" key="8">
    <source>
        <dbReference type="EMBL" id="HJE19946.1"/>
    </source>
</evidence>
<dbReference type="Proteomes" id="UP000243605">
    <property type="component" value="Unassembled WGS sequence"/>
</dbReference>
<feature type="domain" description="RDD" evidence="7">
    <location>
        <begin position="18"/>
        <end position="145"/>
    </location>
</feature>
<reference evidence="8" key="3">
    <citation type="submission" date="2021-09" db="EMBL/GenBank/DDBJ databases">
        <authorList>
            <person name="Gilroy R."/>
        </authorList>
    </citation>
    <scope>NUCLEOTIDE SEQUENCE</scope>
    <source>
        <strain evidence="8">6019</strain>
    </source>
</reference>
<dbReference type="AlphaFoldDB" id="A0A662Z1L1"/>
<dbReference type="GO" id="GO:0005886">
    <property type="term" value="C:plasma membrane"/>
    <property type="evidence" value="ECO:0007669"/>
    <property type="project" value="UniProtKB-SubCell"/>
</dbReference>
<keyword evidence="4 6" id="KW-1133">Transmembrane helix</keyword>
<dbReference type="Pfam" id="PF06271">
    <property type="entry name" value="RDD"/>
    <property type="match status" value="1"/>
</dbReference>
<accession>A0A662Z1L1</accession>
<dbReference type="PANTHER" id="PTHR36115">
    <property type="entry name" value="PROLINE-RICH ANTIGEN HOMOLOG-RELATED"/>
    <property type="match status" value="1"/>
</dbReference>
<evidence type="ECO:0000256" key="6">
    <source>
        <dbReference type="SAM" id="Phobius"/>
    </source>
</evidence>
<evidence type="ECO:0000256" key="1">
    <source>
        <dbReference type="ARBA" id="ARBA00004651"/>
    </source>
</evidence>
<dbReference type="RefSeq" id="WP_091473798.1">
    <property type="nucleotide sequence ID" value="NZ_FOIT01000001.1"/>
</dbReference>
<name>A0A662Z1L1_9STAP</name>
<sequence length="186" mass="21366">MTTETHTHDEKMVIMSTANFATRVVSYLIDIAVIWGLSQIVVYPFLNALNLSEGYLFVPYLSTENIVSAVLMVIYFVLMTYYLNQTLGKMVTGIKVKSETGGKLTWSQVIYREIIGRFINNSLFYLPYLAVLFTERRTGIHDYFADTFVVNEKFDTYREEISKEISSSEEKLDNLKISQESSTTNI</sequence>
<reference evidence="8" key="2">
    <citation type="journal article" date="2021" name="PeerJ">
        <title>Extensive microbial diversity within the chicken gut microbiome revealed by metagenomics and culture.</title>
        <authorList>
            <person name="Gilroy R."/>
            <person name="Ravi A."/>
            <person name="Getino M."/>
            <person name="Pursley I."/>
            <person name="Horton D.L."/>
            <person name="Alikhan N.F."/>
            <person name="Baker D."/>
            <person name="Gharbi K."/>
            <person name="Hall N."/>
            <person name="Watson M."/>
            <person name="Adriaenssens E.M."/>
            <person name="Foster-Nyarko E."/>
            <person name="Jarju S."/>
            <person name="Secka A."/>
            <person name="Antonio M."/>
            <person name="Oren A."/>
            <person name="Chaudhuri R.R."/>
            <person name="La Ragione R."/>
            <person name="Hildebrand F."/>
            <person name="Pallen M.J."/>
        </authorList>
    </citation>
    <scope>NUCLEOTIDE SEQUENCE</scope>
    <source>
        <strain evidence="8">6019</strain>
    </source>
</reference>
<dbReference type="PANTHER" id="PTHR36115:SF9">
    <property type="entry name" value="LMO1584 PROTEIN"/>
    <property type="match status" value="1"/>
</dbReference>